<dbReference type="Gene3D" id="1.10.10.10">
    <property type="entry name" value="Winged helix-like DNA-binding domain superfamily/Winged helix DNA-binding domain"/>
    <property type="match status" value="1"/>
</dbReference>
<dbReference type="SUPFAM" id="SSF46785">
    <property type="entry name" value="Winged helix' DNA-binding domain"/>
    <property type="match status" value="1"/>
</dbReference>
<gene>
    <name evidence="2" type="ORF">H8S01_10195</name>
</gene>
<dbReference type="EMBL" id="JACOPD010000007">
    <property type="protein sequence ID" value="MBC5681331.1"/>
    <property type="molecule type" value="Genomic_DNA"/>
</dbReference>
<dbReference type="PROSITE" id="PS50995">
    <property type="entry name" value="HTH_MARR_2"/>
    <property type="match status" value="1"/>
</dbReference>
<name>A0ABR7G3L6_9FIRM</name>
<proteinExistence type="predicted"/>
<accession>A0ABR7G3L6</accession>
<dbReference type="SMART" id="SM00347">
    <property type="entry name" value="HTH_MARR"/>
    <property type="match status" value="1"/>
</dbReference>
<protein>
    <submittedName>
        <fullName evidence="2">MarR family transcriptional regulator</fullName>
    </submittedName>
</protein>
<dbReference type="Proteomes" id="UP000628463">
    <property type="component" value="Unassembled WGS sequence"/>
</dbReference>
<dbReference type="InterPro" id="IPR036390">
    <property type="entry name" value="WH_DNA-bd_sf"/>
</dbReference>
<evidence type="ECO:0000259" key="1">
    <source>
        <dbReference type="PROSITE" id="PS50995"/>
    </source>
</evidence>
<reference evidence="2 3" key="1">
    <citation type="submission" date="2020-08" db="EMBL/GenBank/DDBJ databases">
        <title>Genome public.</title>
        <authorList>
            <person name="Liu C."/>
            <person name="Sun Q."/>
        </authorList>
    </citation>
    <scope>NUCLEOTIDE SEQUENCE [LARGE SCALE GENOMIC DNA]</scope>
    <source>
        <strain evidence="2 3">NSJ-43</strain>
    </source>
</reference>
<dbReference type="RefSeq" id="WP_186837116.1">
    <property type="nucleotide sequence ID" value="NZ_JACOPD010000007.1"/>
</dbReference>
<evidence type="ECO:0000313" key="2">
    <source>
        <dbReference type="EMBL" id="MBC5681331.1"/>
    </source>
</evidence>
<dbReference type="PRINTS" id="PR00598">
    <property type="entry name" value="HTHMARR"/>
</dbReference>
<dbReference type="Pfam" id="PF12802">
    <property type="entry name" value="MarR_2"/>
    <property type="match status" value="1"/>
</dbReference>
<feature type="domain" description="HTH marR-type" evidence="1">
    <location>
        <begin position="1"/>
        <end position="140"/>
    </location>
</feature>
<sequence length="150" mass="17604">MTEEKIKRMLDACFLAKRIRDFLPELPDGVKPAYIQYMDTIHKLQGNGVQRVKISDISDSLAIPRPGVTRTVKEMEERCYLKKISSDEDARITYIEITVKGEELSEKYDKNYYSRLCRYLDGISEEEADCMINTIEKFYKVMSERRVDIE</sequence>
<dbReference type="InterPro" id="IPR000835">
    <property type="entry name" value="HTH_MarR-typ"/>
</dbReference>
<keyword evidence="3" id="KW-1185">Reference proteome</keyword>
<organism evidence="2 3">
    <name type="scientific">Lachnospira hominis</name>
    <name type="common">ex Liu et al. 2021</name>
    <dbReference type="NCBI Taxonomy" id="2763051"/>
    <lineage>
        <taxon>Bacteria</taxon>
        <taxon>Bacillati</taxon>
        <taxon>Bacillota</taxon>
        <taxon>Clostridia</taxon>
        <taxon>Lachnospirales</taxon>
        <taxon>Lachnospiraceae</taxon>
        <taxon>Lachnospira</taxon>
    </lineage>
</organism>
<evidence type="ECO:0000313" key="3">
    <source>
        <dbReference type="Proteomes" id="UP000628463"/>
    </source>
</evidence>
<dbReference type="InterPro" id="IPR036388">
    <property type="entry name" value="WH-like_DNA-bd_sf"/>
</dbReference>
<comment type="caution">
    <text evidence="2">The sequence shown here is derived from an EMBL/GenBank/DDBJ whole genome shotgun (WGS) entry which is preliminary data.</text>
</comment>
<dbReference type="InterPro" id="IPR039422">
    <property type="entry name" value="MarR/SlyA-like"/>
</dbReference>
<dbReference type="PANTHER" id="PTHR33164:SF43">
    <property type="entry name" value="HTH-TYPE TRANSCRIPTIONAL REPRESSOR YETL"/>
    <property type="match status" value="1"/>
</dbReference>
<dbReference type="PANTHER" id="PTHR33164">
    <property type="entry name" value="TRANSCRIPTIONAL REGULATOR, MARR FAMILY"/>
    <property type="match status" value="1"/>
</dbReference>